<gene>
    <name evidence="2" type="ORF">GCM10009759_45400</name>
</gene>
<comment type="caution">
    <text evidence="2">The sequence shown here is derived from an EMBL/GenBank/DDBJ whole genome shotgun (WGS) entry which is preliminary data.</text>
</comment>
<organism evidence="2 3">
    <name type="scientific">Kitasatospora saccharophila</name>
    <dbReference type="NCBI Taxonomy" id="407973"/>
    <lineage>
        <taxon>Bacteria</taxon>
        <taxon>Bacillati</taxon>
        <taxon>Actinomycetota</taxon>
        <taxon>Actinomycetes</taxon>
        <taxon>Kitasatosporales</taxon>
        <taxon>Streptomycetaceae</taxon>
        <taxon>Kitasatospora</taxon>
    </lineage>
</organism>
<evidence type="ECO:0000313" key="2">
    <source>
        <dbReference type="EMBL" id="GAA2106822.1"/>
    </source>
</evidence>
<dbReference type="Gene3D" id="1.10.630.10">
    <property type="entry name" value="Cytochrome P450"/>
    <property type="match status" value="1"/>
</dbReference>
<dbReference type="Pfam" id="PF00067">
    <property type="entry name" value="p450"/>
    <property type="match status" value="1"/>
</dbReference>
<dbReference type="InterPro" id="IPR002397">
    <property type="entry name" value="Cyt_P450_B"/>
</dbReference>
<dbReference type="RefSeq" id="WP_344554392.1">
    <property type="nucleotide sequence ID" value="NZ_BAAANS010000031.1"/>
</dbReference>
<protein>
    <submittedName>
        <fullName evidence="2">Cytochrome P450</fullName>
    </submittedName>
</protein>
<dbReference type="SUPFAM" id="SSF48264">
    <property type="entry name" value="Cytochrome P450"/>
    <property type="match status" value="1"/>
</dbReference>
<evidence type="ECO:0000256" key="1">
    <source>
        <dbReference type="ARBA" id="ARBA00010617"/>
    </source>
</evidence>
<dbReference type="PANTHER" id="PTHR46696:SF4">
    <property type="entry name" value="BIOTIN BIOSYNTHESIS CYTOCHROME P450"/>
    <property type="match status" value="1"/>
</dbReference>
<accession>A0ABN2XAB8</accession>
<dbReference type="PANTHER" id="PTHR46696">
    <property type="entry name" value="P450, PUTATIVE (EUROFUNG)-RELATED"/>
    <property type="match status" value="1"/>
</dbReference>
<sequence length="400" mass="44232">MLDHIDLADPRFFSTPEHLRVFRYLRDHDPVHWNPDGTEPGFWSVTTYEDCLAVQKDGATFSSAGTNTLGQQRWTGDEGAGRMLTHTDGARHTELRQVVNRAFTPRAIAKLEPYLRSIVRQALEEALEHGECDFVDTVALLPVASIAALLGVPQQDWTLLLRLTTAAFGSADQDVQTSPSARASAARAHAQLLLYCQDLMQQRRRRPADDLVTRLVEAQDSGLLGEEDAMLFFDLLLLGGNETTRHGAVGALLAFMEAPEQWRLLRGDRSLLPAAVAEVLRYVSPSRHVLRRAERDVELRGRLIRAGQDVAVWHSSANRDGRVFQDPDTFDITRAHNPHLALGSGPHYCLGAALAGMELQLFLDELCDLVGSATLLEPPARLASTVINGFKGMRVRLLPA</sequence>
<keyword evidence="3" id="KW-1185">Reference proteome</keyword>
<proteinExistence type="inferred from homology"/>
<comment type="similarity">
    <text evidence="1">Belongs to the cytochrome P450 family.</text>
</comment>
<reference evidence="2 3" key="1">
    <citation type="journal article" date="2019" name="Int. J. Syst. Evol. Microbiol.">
        <title>The Global Catalogue of Microorganisms (GCM) 10K type strain sequencing project: providing services to taxonomists for standard genome sequencing and annotation.</title>
        <authorList>
            <consortium name="The Broad Institute Genomics Platform"/>
            <consortium name="The Broad Institute Genome Sequencing Center for Infectious Disease"/>
            <person name="Wu L."/>
            <person name="Ma J."/>
        </authorList>
    </citation>
    <scope>NUCLEOTIDE SEQUENCE [LARGE SCALE GENOMIC DNA]</scope>
    <source>
        <strain evidence="2 3">JCM 14559</strain>
    </source>
</reference>
<dbReference type="InterPro" id="IPR001128">
    <property type="entry name" value="Cyt_P450"/>
</dbReference>
<name>A0ABN2XAB8_9ACTN</name>
<dbReference type="InterPro" id="IPR036396">
    <property type="entry name" value="Cyt_P450_sf"/>
</dbReference>
<dbReference type="PRINTS" id="PR00359">
    <property type="entry name" value="BP450"/>
</dbReference>
<dbReference type="Proteomes" id="UP001500897">
    <property type="component" value="Unassembled WGS sequence"/>
</dbReference>
<evidence type="ECO:0000313" key="3">
    <source>
        <dbReference type="Proteomes" id="UP001500897"/>
    </source>
</evidence>
<dbReference type="EMBL" id="BAAANS010000031">
    <property type="protein sequence ID" value="GAA2106822.1"/>
    <property type="molecule type" value="Genomic_DNA"/>
</dbReference>
<dbReference type="CDD" id="cd11033">
    <property type="entry name" value="CYP142-like"/>
    <property type="match status" value="1"/>
</dbReference>